<dbReference type="InterPro" id="IPR002508">
    <property type="entry name" value="MurNAc-LAA_cat"/>
</dbReference>
<dbReference type="EMBL" id="CP000679">
    <property type="protein sequence ID" value="ABP66091.1"/>
    <property type="molecule type" value="Genomic_DNA"/>
</dbReference>
<reference evidence="3 4" key="1">
    <citation type="journal article" date="2008" name="Appl. Environ. Microbiol.">
        <title>Hydrogenomics of the extremely thermophilic bacterium Caldicellulosiruptor saccharolyticus.</title>
        <authorList>
            <person name="van de Werken H.J."/>
            <person name="Verhaart M.R."/>
            <person name="VanFossen A.L."/>
            <person name="Willquist K."/>
            <person name="Lewis D.L."/>
            <person name="Nichols J.D."/>
            <person name="Goorissen H.P."/>
            <person name="Mongodin E.F."/>
            <person name="Nelson K.E."/>
            <person name="van Niel E.W."/>
            <person name="Stams A.J."/>
            <person name="Ward D.E."/>
            <person name="de Vos W.M."/>
            <person name="van der Oost J."/>
            <person name="Kelly R.M."/>
            <person name="Kengen S.W."/>
        </authorList>
    </citation>
    <scope>NUCLEOTIDE SEQUENCE [LARGE SCALE GENOMIC DNA]</scope>
    <source>
        <strain evidence="4">ATCC 43494 / DSM 8903 / Tp8T 6331</strain>
    </source>
</reference>
<evidence type="ECO:0000313" key="4">
    <source>
        <dbReference type="Proteomes" id="UP000000256"/>
    </source>
</evidence>
<dbReference type="KEGG" id="csc:Csac_0453"/>
<dbReference type="AlphaFoldDB" id="A4XGQ6"/>
<sequence>MRVERKKIKLFVILLFIITGTTLVFLRIEKNIETLSVFNNNQRGKTKHLIVIDPGHGGFDPGAMSGNIKESTINLKIAIRLKEYFEMFGFKPILTRYTEDDLSEDDRKAHDLIKRKQIILKNDPEIFISIHLNSFPVGKYFGAQVFYENSNEEGKKLASFVQNELKYMPNGMINKRLPKPIDVYILRNLKIPAILVECGFMSNKMELSLLQTKEYQDWLSYSILKGVLNYLSTKEM</sequence>
<keyword evidence="1 3" id="KW-0378">Hydrolase</keyword>
<protein>
    <submittedName>
        <fullName evidence="3">Cell wall hydrolase/autolysin</fullName>
    </submittedName>
</protein>
<dbReference type="eggNOG" id="COG0860">
    <property type="taxonomic scope" value="Bacteria"/>
</dbReference>
<evidence type="ECO:0000313" key="3">
    <source>
        <dbReference type="EMBL" id="ABP66091.1"/>
    </source>
</evidence>
<dbReference type="SUPFAM" id="SSF53187">
    <property type="entry name" value="Zn-dependent exopeptidases"/>
    <property type="match status" value="1"/>
</dbReference>
<dbReference type="SMART" id="SM00646">
    <property type="entry name" value="Ami_3"/>
    <property type="match status" value="1"/>
</dbReference>
<dbReference type="PANTHER" id="PTHR30404">
    <property type="entry name" value="N-ACETYLMURAMOYL-L-ALANINE AMIDASE"/>
    <property type="match status" value="1"/>
</dbReference>
<dbReference type="STRING" id="351627.Csac_0453"/>
<dbReference type="Gene3D" id="3.40.630.40">
    <property type="entry name" value="Zn-dependent exopeptidases"/>
    <property type="match status" value="1"/>
</dbReference>
<evidence type="ECO:0000256" key="1">
    <source>
        <dbReference type="ARBA" id="ARBA00022801"/>
    </source>
</evidence>
<dbReference type="RefSeq" id="WP_011916044.1">
    <property type="nucleotide sequence ID" value="NC_009437.1"/>
</dbReference>
<dbReference type="Proteomes" id="UP000000256">
    <property type="component" value="Chromosome"/>
</dbReference>
<dbReference type="GO" id="GO:0009253">
    <property type="term" value="P:peptidoglycan catabolic process"/>
    <property type="evidence" value="ECO:0007669"/>
    <property type="project" value="InterPro"/>
</dbReference>
<dbReference type="HOGENOM" id="CLU_014322_7_1_9"/>
<evidence type="ECO:0000259" key="2">
    <source>
        <dbReference type="SMART" id="SM00646"/>
    </source>
</evidence>
<proteinExistence type="predicted"/>
<dbReference type="PANTHER" id="PTHR30404:SF0">
    <property type="entry name" value="N-ACETYLMURAMOYL-L-ALANINE AMIDASE AMIC"/>
    <property type="match status" value="1"/>
</dbReference>
<dbReference type="InterPro" id="IPR050695">
    <property type="entry name" value="N-acetylmuramoyl_amidase_3"/>
</dbReference>
<accession>A4XGQ6</accession>
<keyword evidence="4" id="KW-1185">Reference proteome</keyword>
<dbReference type="GO" id="GO:0030288">
    <property type="term" value="C:outer membrane-bounded periplasmic space"/>
    <property type="evidence" value="ECO:0007669"/>
    <property type="project" value="TreeGrafter"/>
</dbReference>
<feature type="domain" description="MurNAc-LAA" evidence="2">
    <location>
        <begin position="116"/>
        <end position="228"/>
    </location>
</feature>
<organism evidence="3 4">
    <name type="scientific">Caldicellulosiruptor saccharolyticus (strain ATCC 43494 / DSM 8903 / Tp8T 6331)</name>
    <dbReference type="NCBI Taxonomy" id="351627"/>
    <lineage>
        <taxon>Bacteria</taxon>
        <taxon>Bacillati</taxon>
        <taxon>Bacillota</taxon>
        <taxon>Bacillota incertae sedis</taxon>
        <taxon>Caldicellulosiruptorales</taxon>
        <taxon>Caldicellulosiruptoraceae</taxon>
        <taxon>Caldicellulosiruptor</taxon>
    </lineage>
</organism>
<gene>
    <name evidence="3" type="ordered locus">Csac_0453</name>
</gene>
<dbReference type="Pfam" id="PF01520">
    <property type="entry name" value="Amidase_3"/>
    <property type="match status" value="1"/>
</dbReference>
<dbReference type="GO" id="GO:0008745">
    <property type="term" value="F:N-acetylmuramoyl-L-alanine amidase activity"/>
    <property type="evidence" value="ECO:0007669"/>
    <property type="project" value="InterPro"/>
</dbReference>
<dbReference type="CDD" id="cd02696">
    <property type="entry name" value="MurNAc-LAA"/>
    <property type="match status" value="1"/>
</dbReference>
<name>A4XGQ6_CALS8</name>